<dbReference type="RefSeq" id="XP_021007819.1">
    <property type="nucleotide sequence ID" value="XM_021152160.1"/>
</dbReference>
<protein>
    <submittedName>
        <fullName evidence="3">Membrane-anchored junction protein</fullName>
    </submittedName>
</protein>
<dbReference type="GO" id="GO:0007129">
    <property type="term" value="P:homologous chromosome pairing at meiosis"/>
    <property type="evidence" value="ECO:0007669"/>
    <property type="project" value="Ensembl"/>
</dbReference>
<gene>
    <name evidence="3" type="primary">Majin</name>
</gene>
<dbReference type="KEGG" id="mcal:110285766"/>
<keyword evidence="2" id="KW-1185">Reference proteome</keyword>
<dbReference type="PANTHER" id="PTHR35824">
    <property type="entry name" value="MEMBRANE-ANCHORED JUNCTION PROTEIN MAJIN"/>
    <property type="match status" value="1"/>
</dbReference>
<dbReference type="GO" id="GO:0003677">
    <property type="term" value="F:DNA binding"/>
    <property type="evidence" value="ECO:0007669"/>
    <property type="project" value="InterPro"/>
</dbReference>
<dbReference type="GO" id="GO:0070197">
    <property type="term" value="P:meiotic attachment of telomere to nuclear envelope"/>
    <property type="evidence" value="ECO:0007669"/>
    <property type="project" value="Ensembl"/>
</dbReference>
<dbReference type="GO" id="GO:0048477">
    <property type="term" value="P:oogenesis"/>
    <property type="evidence" value="ECO:0007669"/>
    <property type="project" value="Ensembl"/>
</dbReference>
<dbReference type="AlphaFoldDB" id="A0A6P5P611"/>
<feature type="compositionally biased region" description="Basic and acidic residues" evidence="1">
    <location>
        <begin position="175"/>
        <end position="186"/>
    </location>
</feature>
<dbReference type="GO" id="GO:0005637">
    <property type="term" value="C:nuclear inner membrane"/>
    <property type="evidence" value="ECO:0007669"/>
    <property type="project" value="Ensembl"/>
</dbReference>
<dbReference type="Pfam" id="PF15077">
    <property type="entry name" value="MAJIN"/>
    <property type="match status" value="1"/>
</dbReference>
<evidence type="ECO:0000313" key="2">
    <source>
        <dbReference type="Proteomes" id="UP000515126"/>
    </source>
</evidence>
<feature type="compositionally biased region" description="Polar residues" evidence="1">
    <location>
        <begin position="164"/>
        <end position="173"/>
    </location>
</feature>
<evidence type="ECO:0000256" key="1">
    <source>
        <dbReference type="SAM" id="MobiDB-lite"/>
    </source>
</evidence>
<dbReference type="CTD" id="283129"/>
<dbReference type="GeneID" id="110285766"/>
<reference evidence="3" key="1">
    <citation type="submission" date="2025-08" db="UniProtKB">
        <authorList>
            <consortium name="RefSeq"/>
        </authorList>
    </citation>
    <scope>IDENTIFICATION</scope>
</reference>
<evidence type="ECO:0000313" key="3">
    <source>
        <dbReference type="RefSeq" id="XP_021007819.1"/>
    </source>
</evidence>
<dbReference type="GO" id="GO:1990918">
    <property type="term" value="P:double-strand break repair involved in meiotic recombination"/>
    <property type="evidence" value="ECO:0007669"/>
    <property type="project" value="Ensembl"/>
</dbReference>
<sequence length="256" mass="29120">MSLKPFTYPFPETRFLHAGSNVYKFKIRYGNSISGEEREDKGVIIQELEDSIRAVLANMDSLQPFVTEHFIVFPYKSKWERVSHLKFKHGESTLTPYPFVFTLYIEMKWFAEDLPCGKPADGVPLELVLAEKEAEEATMRKWKRKLLEEPSSPSRPGPHRAKMETSSEASSNKKPLKESKRSRDEEAQQEYQDTPASNAIAVKEQDATLGHGLQGLVVPPLQHSSPPPLKEPGVRGFLGFLSALFPFRYFFKKSGQ</sequence>
<dbReference type="GO" id="GO:0007283">
    <property type="term" value="P:spermatogenesis"/>
    <property type="evidence" value="ECO:0007669"/>
    <property type="project" value="Ensembl"/>
</dbReference>
<feature type="region of interest" description="Disordered" evidence="1">
    <location>
        <begin position="143"/>
        <end position="199"/>
    </location>
</feature>
<organism evidence="2 3">
    <name type="scientific">Mus caroli</name>
    <name type="common">Ryukyu mouse</name>
    <name type="synonym">Ricefield mouse</name>
    <dbReference type="NCBI Taxonomy" id="10089"/>
    <lineage>
        <taxon>Eukaryota</taxon>
        <taxon>Metazoa</taxon>
        <taxon>Chordata</taxon>
        <taxon>Craniata</taxon>
        <taxon>Vertebrata</taxon>
        <taxon>Euteleostomi</taxon>
        <taxon>Mammalia</taxon>
        <taxon>Eutheria</taxon>
        <taxon>Euarchontoglires</taxon>
        <taxon>Glires</taxon>
        <taxon>Rodentia</taxon>
        <taxon>Myomorpha</taxon>
        <taxon>Muroidea</taxon>
        <taxon>Muridae</taxon>
        <taxon>Murinae</taxon>
        <taxon>Mus</taxon>
        <taxon>Mus</taxon>
    </lineage>
</organism>
<dbReference type="InterPro" id="IPR027816">
    <property type="entry name" value="MAJIN"/>
</dbReference>
<proteinExistence type="predicted"/>
<name>A0A6P5P611_MUSCR</name>
<accession>A0A6P5P611</accession>
<dbReference type="GO" id="GO:0000781">
    <property type="term" value="C:chromosome, telomeric region"/>
    <property type="evidence" value="ECO:0007669"/>
    <property type="project" value="Ensembl"/>
</dbReference>
<dbReference type="PANTHER" id="PTHR35824:SF1">
    <property type="entry name" value="MEMBRANE-ANCHORED JUNCTION PROTEIN"/>
    <property type="match status" value="1"/>
</dbReference>
<dbReference type="Proteomes" id="UP000515126">
    <property type="component" value="Chromosome 19"/>
</dbReference>